<dbReference type="EMBL" id="CP029289">
    <property type="protein sequence ID" value="AWR93341.1"/>
    <property type="molecule type" value="Genomic_DNA"/>
</dbReference>
<evidence type="ECO:0000313" key="2">
    <source>
        <dbReference type="Proteomes" id="UP000248044"/>
    </source>
</evidence>
<reference evidence="1 2" key="1">
    <citation type="submission" date="2018-05" db="EMBL/GenBank/DDBJ databases">
        <title>Complete Genome Sequences of Extremely Thermoacidophilic, Metal-Mobilizing Type-Strain Members of the Archaeal Family Sulfolobaceae: Acidianus brierleyi DSM-1651T, Acidianus sulfidivorans DSM-18786T, Metallosphaera hakonensis DSM-7519T, and Metallosphaera prunae DSM-10039T.</title>
        <authorList>
            <person name="Counts J.A."/>
            <person name="Kelly R.M."/>
        </authorList>
    </citation>
    <scope>NUCLEOTIDE SEQUENCE [LARGE SCALE GENOMIC DNA]</scope>
    <source>
        <strain evidence="1 2">DSM 1651</strain>
    </source>
</reference>
<name>A0A2U9IBE7_9CREN</name>
<gene>
    <name evidence="1" type="ORF">DFR85_00690</name>
</gene>
<accession>A0A2U9IBE7</accession>
<evidence type="ECO:0000313" key="1">
    <source>
        <dbReference type="EMBL" id="AWR93341.1"/>
    </source>
</evidence>
<keyword evidence="2" id="KW-1185">Reference proteome</keyword>
<dbReference type="AlphaFoldDB" id="A0A2U9IBE7"/>
<dbReference type="Proteomes" id="UP000248044">
    <property type="component" value="Chromosome"/>
</dbReference>
<sequence length="69" mass="7960">MTKNFDGLLKRISYPRYSIPGNSLSDSKVVDLKHIGIYPFFIIFKDLSKIDLIKSLVYTVLFFSLTNDL</sequence>
<proteinExistence type="predicted"/>
<protein>
    <submittedName>
        <fullName evidence="1">Uncharacterized protein</fullName>
    </submittedName>
</protein>
<organism evidence="1 2">
    <name type="scientific">Acidianus brierleyi</name>
    <dbReference type="NCBI Taxonomy" id="41673"/>
    <lineage>
        <taxon>Archaea</taxon>
        <taxon>Thermoproteota</taxon>
        <taxon>Thermoprotei</taxon>
        <taxon>Sulfolobales</taxon>
        <taxon>Sulfolobaceae</taxon>
        <taxon>Acidianus</taxon>
    </lineage>
</organism>